<evidence type="ECO:0000259" key="3">
    <source>
        <dbReference type="Pfam" id="PF03816"/>
    </source>
</evidence>
<dbReference type="NCBIfam" id="TIGR00350">
    <property type="entry name" value="lytR_cpsA_psr"/>
    <property type="match status" value="1"/>
</dbReference>
<gene>
    <name evidence="5" type="ORF">COT27_00155</name>
</gene>
<dbReference type="PANTHER" id="PTHR33392:SF6">
    <property type="entry name" value="POLYISOPRENYL-TEICHOIC ACID--PEPTIDOGLYCAN TEICHOIC ACID TRANSFERASE TAGU"/>
    <property type="match status" value="1"/>
</dbReference>
<evidence type="ECO:0000313" key="6">
    <source>
        <dbReference type="Proteomes" id="UP000230586"/>
    </source>
</evidence>
<keyword evidence="2" id="KW-0472">Membrane</keyword>
<evidence type="ECO:0000313" key="5">
    <source>
        <dbReference type="EMBL" id="PIU10987.1"/>
    </source>
</evidence>
<evidence type="ECO:0000259" key="4">
    <source>
        <dbReference type="Pfam" id="PF13399"/>
    </source>
</evidence>
<accession>A0A2M6XTM3</accession>
<dbReference type="Gene3D" id="3.30.70.2390">
    <property type="match status" value="1"/>
</dbReference>
<dbReference type="AlphaFoldDB" id="A0A2M6XTM3"/>
<feature type="domain" description="Cell envelope-related transcriptional attenuator" evidence="3">
    <location>
        <begin position="118"/>
        <end position="279"/>
    </location>
</feature>
<comment type="caution">
    <text evidence="5">The sequence shown here is derived from an EMBL/GenBank/DDBJ whole genome shotgun (WGS) entry which is preliminary data.</text>
</comment>
<dbReference type="Gene3D" id="3.40.630.190">
    <property type="entry name" value="LCP protein"/>
    <property type="match status" value="1"/>
</dbReference>
<dbReference type="InterPro" id="IPR004474">
    <property type="entry name" value="LytR_CpsA_psr"/>
</dbReference>
<feature type="transmembrane region" description="Helical" evidence="2">
    <location>
        <begin position="41"/>
        <end position="61"/>
    </location>
</feature>
<feature type="domain" description="LytR/CpsA/Psr regulator C-terminal" evidence="4">
    <location>
        <begin position="377"/>
        <end position="439"/>
    </location>
</feature>
<evidence type="ECO:0000256" key="1">
    <source>
        <dbReference type="ARBA" id="ARBA00006068"/>
    </source>
</evidence>
<evidence type="ECO:0008006" key="7">
    <source>
        <dbReference type="Google" id="ProtNLM"/>
    </source>
</evidence>
<dbReference type="Pfam" id="PF03816">
    <property type="entry name" value="LytR_cpsA_psr"/>
    <property type="match status" value="1"/>
</dbReference>
<proteinExistence type="inferred from homology"/>
<keyword evidence="2" id="KW-0812">Transmembrane</keyword>
<dbReference type="EMBL" id="PEXX01000003">
    <property type="protein sequence ID" value="PIU10987.1"/>
    <property type="molecule type" value="Genomic_DNA"/>
</dbReference>
<organism evidence="5 6">
    <name type="scientific">Candidatus Kuenenbacteria bacterium CG08_land_8_20_14_0_20_37_23</name>
    <dbReference type="NCBI Taxonomy" id="1974617"/>
    <lineage>
        <taxon>Bacteria</taxon>
        <taxon>Candidatus Kueneniibacteriota</taxon>
    </lineage>
</organism>
<protein>
    <recommendedName>
        <fullName evidence="7">Cell envelope-related transcriptional attenuator domain-containing protein</fullName>
    </recommendedName>
</protein>
<keyword evidence="2" id="KW-1133">Transmembrane helix</keyword>
<dbReference type="PANTHER" id="PTHR33392">
    <property type="entry name" value="POLYISOPRENYL-TEICHOIC ACID--PEPTIDOGLYCAN TEICHOIC ACID TRANSFERASE TAGU"/>
    <property type="match status" value="1"/>
</dbReference>
<evidence type="ECO:0000256" key="2">
    <source>
        <dbReference type="SAM" id="Phobius"/>
    </source>
</evidence>
<dbReference type="InterPro" id="IPR027381">
    <property type="entry name" value="LytR/CpsA/Psr_C"/>
</dbReference>
<dbReference type="Proteomes" id="UP000230586">
    <property type="component" value="Unassembled WGS sequence"/>
</dbReference>
<comment type="similarity">
    <text evidence="1">Belongs to the LytR/CpsA/Psr (LCP) family.</text>
</comment>
<reference evidence="6" key="1">
    <citation type="submission" date="2017-09" db="EMBL/GenBank/DDBJ databases">
        <title>Depth-based differentiation of microbial function through sediment-hosted aquifers and enrichment of novel symbionts in the deep terrestrial subsurface.</title>
        <authorList>
            <person name="Probst A.J."/>
            <person name="Ladd B."/>
            <person name="Jarett J.K."/>
            <person name="Geller-Mcgrath D.E."/>
            <person name="Sieber C.M.K."/>
            <person name="Emerson J.B."/>
            <person name="Anantharaman K."/>
            <person name="Thomas B.C."/>
            <person name="Malmstrom R."/>
            <person name="Stieglmeier M."/>
            <person name="Klingl A."/>
            <person name="Woyke T."/>
            <person name="Ryan C.M."/>
            <person name="Banfield J.F."/>
        </authorList>
    </citation>
    <scope>NUCLEOTIDE SEQUENCE [LARGE SCALE GENOMIC DNA]</scope>
</reference>
<sequence length="511" mass="57749">MYFVAVWIFSLIMYHHNINFIKDGIIKAGQRKKKHGLLYKAGRFLLIIFLILFVVSFMLSYKAVFSQETFGKTLAKLPIISQIRTLISWNDKLAKNDDRINFLLMGIGGAGHDGALLTDTMLVVSINLSTKEIALLSIPRDLFVKIPDNGWQRINHANAYGELNNYKGGGSALAAKTVGETFGIPINYWARIDFSGFVKIIDNIEGIDIMVDRTFTDSEYPDKNHETRTIHFDSGFKHMDGQTALIFARSRHGDNWEGSDFARSIRQQKIILAVKNKILNWKTFINPNRIYSLYNNAQANTQTNIEAWQLPQIINLFKNLNFDKIERYILDDSPGGLLKSITTEDGADVLAPRSGDLAELQEFAQNIFLVNTIAKNNVRVIIANGTTIEGLATYSGSSLESWGFNVVRLVNSPRQDFEKTVIYSLVENNNQEALRILKNRMSANAAKDVPEFLNPLLYQTNDLGEQKKVDSEFLIVVGLDQEKAINAIKEWTTEQARLATLIENSNNEKKN</sequence>
<name>A0A2M6XTM3_9BACT</name>
<dbReference type="Pfam" id="PF13399">
    <property type="entry name" value="LytR_C"/>
    <property type="match status" value="1"/>
</dbReference>
<dbReference type="InterPro" id="IPR050922">
    <property type="entry name" value="LytR/CpsA/Psr_CW_biosynth"/>
</dbReference>